<reference evidence="4 5" key="1">
    <citation type="submission" date="2014-03" db="EMBL/GenBank/DDBJ databases">
        <title>The genome of Kluyveromyces dobzhanskii.</title>
        <authorList>
            <person name="Nystedt B."/>
            <person name="Astrom S."/>
        </authorList>
    </citation>
    <scope>NUCLEOTIDE SEQUENCE [LARGE SCALE GENOMIC DNA]</scope>
    <source>
        <strain evidence="4 5">CBS 2104</strain>
    </source>
</reference>
<dbReference type="CDD" id="cd14369">
    <property type="entry name" value="CUE_VPS9_like"/>
    <property type="match status" value="1"/>
</dbReference>
<dbReference type="InterPro" id="IPR009060">
    <property type="entry name" value="UBA-like_sf"/>
</dbReference>
<feature type="region of interest" description="Disordered" evidence="1">
    <location>
        <begin position="315"/>
        <end position="334"/>
    </location>
</feature>
<dbReference type="Proteomes" id="UP000031516">
    <property type="component" value="Unassembled WGS sequence"/>
</dbReference>
<dbReference type="Gene3D" id="1.10.246.120">
    <property type="match status" value="1"/>
</dbReference>
<dbReference type="GO" id="GO:0043130">
    <property type="term" value="F:ubiquitin binding"/>
    <property type="evidence" value="ECO:0007669"/>
    <property type="project" value="InterPro"/>
</dbReference>
<dbReference type="Pfam" id="PF02204">
    <property type="entry name" value="VPS9"/>
    <property type="match status" value="1"/>
</dbReference>
<dbReference type="AlphaFoldDB" id="A0A0A8L6I9"/>
<dbReference type="SUPFAM" id="SSF46934">
    <property type="entry name" value="UBA-like"/>
    <property type="match status" value="1"/>
</dbReference>
<dbReference type="GO" id="GO:0031267">
    <property type="term" value="F:small GTPase binding"/>
    <property type="evidence" value="ECO:0007669"/>
    <property type="project" value="TreeGrafter"/>
</dbReference>
<keyword evidence="5" id="KW-1185">Reference proteome</keyword>
<dbReference type="Pfam" id="PF02845">
    <property type="entry name" value="CUE"/>
    <property type="match status" value="1"/>
</dbReference>
<dbReference type="SUPFAM" id="SSF109993">
    <property type="entry name" value="VPS9 domain"/>
    <property type="match status" value="1"/>
</dbReference>
<evidence type="ECO:0000259" key="3">
    <source>
        <dbReference type="PROSITE" id="PS51205"/>
    </source>
</evidence>
<dbReference type="SMART" id="SM00167">
    <property type="entry name" value="VPS9"/>
    <property type="match status" value="1"/>
</dbReference>
<sequence length="438" mass="50307">MDSNEDNERNASPEAVLEKPPAEEGENSDEKNNYYDFRSFLNIMRNPKTEPIVKYTKSFIRNFVSQKSNWSTTEQEKLITDFKLFIYDKLVTNDAFKDLDAAQIRNAKEGIEKLVMGKLYDKCFSPCLQEYKQNIDATHKQDLVDDVKLRDKILEFKFLGPEHLDILPGLINCKLNSFIQLSAKELAKINQYKSPRDKMVCVLNSCKVLFALLRHNKTLNGGADHFVPLLIFTLLKSDVRHLISNVRYIERFRFPSFLMGENAYYLSTLQGAINFILDIDRDSISILESDEEFEKNYTENQEKVKELRNQDLRSFKNPSSIASPHQTISPSPSEFILKPLDDAASSVLSRLNDFWTSSASPTPSSLESDERSPRDHQEIDETTATALAQQMEHMEHENTLQTLQSMFPDLDPELIQDVCIASKYRVGVCVDSLLEMLD</sequence>
<dbReference type="GO" id="GO:0005829">
    <property type="term" value="C:cytosol"/>
    <property type="evidence" value="ECO:0007669"/>
    <property type="project" value="TreeGrafter"/>
</dbReference>
<dbReference type="GO" id="GO:0005085">
    <property type="term" value="F:guanyl-nucleotide exchange factor activity"/>
    <property type="evidence" value="ECO:0007669"/>
    <property type="project" value="InterPro"/>
</dbReference>
<dbReference type="PANTHER" id="PTHR23101:SF25">
    <property type="entry name" value="GTPASE-ACTIVATING PROTEIN AND VPS9 DOMAIN-CONTAINING PROTEIN 1"/>
    <property type="match status" value="1"/>
</dbReference>
<feature type="compositionally biased region" description="Basic and acidic residues" evidence="1">
    <location>
        <begin position="368"/>
        <end position="378"/>
    </location>
</feature>
<dbReference type="InterPro" id="IPR003123">
    <property type="entry name" value="VPS9"/>
</dbReference>
<dbReference type="InterPro" id="IPR037191">
    <property type="entry name" value="VPS9_dom_sf"/>
</dbReference>
<dbReference type="Pfam" id="PF18151">
    <property type="entry name" value="DUF5601"/>
    <property type="match status" value="1"/>
</dbReference>
<accession>A0A0A8L6I9</accession>
<feature type="compositionally biased region" description="Polar residues" evidence="1">
    <location>
        <begin position="316"/>
        <end position="332"/>
    </location>
</feature>
<evidence type="ECO:0000259" key="2">
    <source>
        <dbReference type="PROSITE" id="PS51140"/>
    </source>
</evidence>
<dbReference type="OrthoDB" id="300289at2759"/>
<name>A0A0A8L6I9_9SACH</name>
<dbReference type="PROSITE" id="PS51140">
    <property type="entry name" value="CUE"/>
    <property type="match status" value="1"/>
</dbReference>
<feature type="region of interest" description="Disordered" evidence="1">
    <location>
        <begin position="1"/>
        <end position="31"/>
    </location>
</feature>
<feature type="domain" description="VPS9" evidence="3">
    <location>
        <begin position="143"/>
        <end position="285"/>
    </location>
</feature>
<dbReference type="InterPro" id="IPR045046">
    <property type="entry name" value="Vps9-like"/>
</dbReference>
<dbReference type="InterPro" id="IPR003892">
    <property type="entry name" value="CUE"/>
</dbReference>
<dbReference type="PANTHER" id="PTHR23101">
    <property type="entry name" value="RAB GDP/GTP EXCHANGE FACTOR"/>
    <property type="match status" value="1"/>
</dbReference>
<evidence type="ECO:0000256" key="1">
    <source>
        <dbReference type="SAM" id="MobiDB-lite"/>
    </source>
</evidence>
<evidence type="ECO:0000313" key="4">
    <source>
        <dbReference type="EMBL" id="CDO93726.1"/>
    </source>
</evidence>
<protein>
    <submittedName>
        <fullName evidence="4">WGS project CCBQ000000000 data, contig 00102</fullName>
    </submittedName>
</protein>
<proteinExistence type="predicted"/>
<dbReference type="Gene3D" id="1.10.8.10">
    <property type="entry name" value="DNA helicase RuvA subunit, C-terminal domain"/>
    <property type="match status" value="1"/>
</dbReference>
<organism evidence="4 5">
    <name type="scientific">Kluyveromyces dobzhanskii CBS 2104</name>
    <dbReference type="NCBI Taxonomy" id="1427455"/>
    <lineage>
        <taxon>Eukaryota</taxon>
        <taxon>Fungi</taxon>
        <taxon>Dikarya</taxon>
        <taxon>Ascomycota</taxon>
        <taxon>Saccharomycotina</taxon>
        <taxon>Saccharomycetes</taxon>
        <taxon>Saccharomycetales</taxon>
        <taxon>Saccharomycetaceae</taxon>
        <taxon>Kluyveromyces</taxon>
    </lineage>
</organism>
<feature type="region of interest" description="Disordered" evidence="1">
    <location>
        <begin position="357"/>
        <end position="378"/>
    </location>
</feature>
<dbReference type="InterPro" id="IPR041804">
    <property type="entry name" value="Vps9_CUE"/>
</dbReference>
<dbReference type="SMART" id="SM00546">
    <property type="entry name" value="CUE"/>
    <property type="match status" value="1"/>
</dbReference>
<dbReference type="GO" id="GO:0016192">
    <property type="term" value="P:vesicle-mediated transport"/>
    <property type="evidence" value="ECO:0007669"/>
    <property type="project" value="InterPro"/>
</dbReference>
<dbReference type="Gene3D" id="1.20.1050.80">
    <property type="entry name" value="VPS9 domain"/>
    <property type="match status" value="1"/>
</dbReference>
<comment type="caution">
    <text evidence="4">The sequence shown here is derived from an EMBL/GenBank/DDBJ whole genome shotgun (WGS) entry which is preliminary data.</text>
</comment>
<dbReference type="PROSITE" id="PS51205">
    <property type="entry name" value="VPS9"/>
    <property type="match status" value="1"/>
</dbReference>
<dbReference type="InterPro" id="IPR041545">
    <property type="entry name" value="DUF5601"/>
</dbReference>
<gene>
    <name evidence="4" type="ORF">KLDO_g2017</name>
</gene>
<feature type="domain" description="CUE" evidence="2">
    <location>
        <begin position="395"/>
        <end position="438"/>
    </location>
</feature>
<dbReference type="GO" id="GO:0030139">
    <property type="term" value="C:endocytic vesicle"/>
    <property type="evidence" value="ECO:0007669"/>
    <property type="project" value="TreeGrafter"/>
</dbReference>
<dbReference type="EMBL" id="CCBQ010000027">
    <property type="protein sequence ID" value="CDO93726.1"/>
    <property type="molecule type" value="Genomic_DNA"/>
</dbReference>
<evidence type="ECO:0000313" key="5">
    <source>
        <dbReference type="Proteomes" id="UP000031516"/>
    </source>
</evidence>